<dbReference type="InterPro" id="IPR011817">
    <property type="entry name" value="Uridylate_kinase"/>
</dbReference>
<evidence type="ECO:0000259" key="12">
    <source>
        <dbReference type="Pfam" id="PF00696"/>
    </source>
</evidence>
<keyword evidence="14" id="KW-1185">Reference proteome</keyword>
<keyword evidence="9 11" id="KW-0665">Pyrimidine biosynthesis</keyword>
<evidence type="ECO:0000313" key="14">
    <source>
        <dbReference type="Proteomes" id="UP000256379"/>
    </source>
</evidence>
<dbReference type="OrthoDB" id="9807458at2"/>
<comment type="function">
    <text evidence="11">Catalyzes the reversible phosphorylation of UMP to UDP.</text>
</comment>
<comment type="similarity">
    <text evidence="3 11">Belongs to the UMP kinase family.</text>
</comment>
<dbReference type="GO" id="GO:0005524">
    <property type="term" value="F:ATP binding"/>
    <property type="evidence" value="ECO:0007669"/>
    <property type="project" value="UniProtKB-KW"/>
</dbReference>
<comment type="subunit">
    <text evidence="11">Homohexamer.</text>
</comment>
<evidence type="ECO:0000256" key="10">
    <source>
        <dbReference type="ARBA" id="ARBA00047767"/>
    </source>
</evidence>
<feature type="binding site" evidence="11">
    <location>
        <position position="174"/>
    </location>
    <ligand>
        <name>ATP</name>
        <dbReference type="ChEBI" id="CHEBI:30616"/>
    </ligand>
</feature>
<proteinExistence type="inferred from homology"/>
<dbReference type="GO" id="GO:0044210">
    <property type="term" value="P:'de novo' CTP biosynthetic process"/>
    <property type="evidence" value="ECO:0007669"/>
    <property type="project" value="UniProtKB-UniRule"/>
</dbReference>
<feature type="binding site" evidence="11">
    <location>
        <position position="61"/>
    </location>
    <ligand>
        <name>ATP</name>
        <dbReference type="ChEBI" id="CHEBI:30616"/>
    </ligand>
</feature>
<evidence type="ECO:0000256" key="6">
    <source>
        <dbReference type="ARBA" id="ARBA00022741"/>
    </source>
</evidence>
<evidence type="ECO:0000313" key="13">
    <source>
        <dbReference type="EMBL" id="RDU67160.1"/>
    </source>
</evidence>
<keyword evidence="5 11" id="KW-0808">Transferase</keyword>
<feature type="binding site" evidence="11">
    <location>
        <begin position="138"/>
        <end position="145"/>
    </location>
    <ligand>
        <name>UMP</name>
        <dbReference type="ChEBI" id="CHEBI:57865"/>
    </ligand>
</feature>
<dbReference type="AlphaFoldDB" id="A0A3D8IQA3"/>
<keyword evidence="11" id="KW-0021">Allosteric enzyme</keyword>
<dbReference type="GO" id="GO:0005829">
    <property type="term" value="C:cytosol"/>
    <property type="evidence" value="ECO:0007669"/>
    <property type="project" value="TreeGrafter"/>
</dbReference>
<dbReference type="NCBIfam" id="TIGR02075">
    <property type="entry name" value="pyrH_bact"/>
    <property type="match status" value="1"/>
</dbReference>
<feature type="binding site" evidence="11">
    <location>
        <position position="57"/>
    </location>
    <ligand>
        <name>ATP</name>
        <dbReference type="ChEBI" id="CHEBI:30616"/>
    </ligand>
</feature>
<accession>A0A3D8IQA3</accession>
<evidence type="ECO:0000256" key="2">
    <source>
        <dbReference type="ARBA" id="ARBA00004791"/>
    </source>
</evidence>
<dbReference type="EMBL" id="NXLQ01000002">
    <property type="protein sequence ID" value="RDU67160.1"/>
    <property type="molecule type" value="Genomic_DNA"/>
</dbReference>
<keyword evidence="7 11" id="KW-0418">Kinase</keyword>
<dbReference type="RefSeq" id="WP_115542456.1">
    <property type="nucleotide sequence ID" value="NZ_NXLQ01000002.1"/>
</dbReference>
<dbReference type="GO" id="GO:0033862">
    <property type="term" value="F:UMP kinase activity"/>
    <property type="evidence" value="ECO:0007669"/>
    <property type="project" value="UniProtKB-EC"/>
</dbReference>
<gene>
    <name evidence="11" type="primary">pyrH</name>
    <name evidence="13" type="ORF">CQA53_01860</name>
</gene>
<feature type="domain" description="Aspartate/glutamate/uridylate kinase" evidence="12">
    <location>
        <begin position="10"/>
        <end position="219"/>
    </location>
</feature>
<dbReference type="EC" id="2.7.4.22" evidence="11"/>
<comment type="pathway">
    <text evidence="2 11">Pyrimidine metabolism; CTP biosynthesis via de novo pathway; UDP from UMP (UMPK route): step 1/1.</text>
</comment>
<comment type="subcellular location">
    <subcellularLocation>
        <location evidence="1 11">Cytoplasm</location>
    </subcellularLocation>
</comment>
<evidence type="ECO:0000256" key="7">
    <source>
        <dbReference type="ARBA" id="ARBA00022777"/>
    </source>
</evidence>
<protein>
    <recommendedName>
        <fullName evidence="11">Uridylate kinase</fullName>
        <shortName evidence="11">UK</shortName>
        <ecNumber evidence="11">2.7.4.22</ecNumber>
    </recommendedName>
    <alternativeName>
        <fullName evidence="11">Uridine monophosphate kinase</fullName>
        <shortName evidence="11">UMP kinase</shortName>
        <shortName evidence="11">UMPK</shortName>
    </alternativeName>
</protein>
<feature type="binding site" evidence="11">
    <location>
        <position position="56"/>
    </location>
    <ligand>
        <name>UMP</name>
        <dbReference type="ChEBI" id="CHEBI:57865"/>
    </ligand>
</feature>
<evidence type="ECO:0000256" key="4">
    <source>
        <dbReference type="ARBA" id="ARBA00022490"/>
    </source>
</evidence>
<organism evidence="13 14">
    <name type="scientific">Helicobacter didelphidarum</name>
    <dbReference type="NCBI Taxonomy" id="2040648"/>
    <lineage>
        <taxon>Bacteria</taxon>
        <taxon>Pseudomonadati</taxon>
        <taxon>Campylobacterota</taxon>
        <taxon>Epsilonproteobacteria</taxon>
        <taxon>Campylobacterales</taxon>
        <taxon>Helicobacteraceae</taxon>
        <taxon>Helicobacter</taxon>
    </lineage>
</organism>
<feature type="binding site" evidence="11">
    <location>
        <position position="77"/>
    </location>
    <ligand>
        <name>UMP</name>
        <dbReference type="ChEBI" id="CHEBI:57865"/>
    </ligand>
</feature>
<evidence type="ECO:0000256" key="9">
    <source>
        <dbReference type="ARBA" id="ARBA00022975"/>
    </source>
</evidence>
<dbReference type="InterPro" id="IPR036393">
    <property type="entry name" value="AceGlu_kinase-like_sf"/>
</dbReference>
<dbReference type="CDD" id="cd04254">
    <property type="entry name" value="AAK_UMPK-PyrH-Ec"/>
    <property type="match status" value="1"/>
</dbReference>
<evidence type="ECO:0000256" key="5">
    <source>
        <dbReference type="ARBA" id="ARBA00022679"/>
    </source>
</evidence>
<keyword evidence="8 11" id="KW-0067">ATP-binding</keyword>
<dbReference type="PANTHER" id="PTHR42833:SF4">
    <property type="entry name" value="URIDYLATE KINASE PUMPKIN, CHLOROPLASTIC"/>
    <property type="match status" value="1"/>
</dbReference>
<comment type="catalytic activity">
    <reaction evidence="10 11">
        <text>UMP + ATP = UDP + ADP</text>
        <dbReference type="Rhea" id="RHEA:24400"/>
        <dbReference type="ChEBI" id="CHEBI:30616"/>
        <dbReference type="ChEBI" id="CHEBI:57865"/>
        <dbReference type="ChEBI" id="CHEBI:58223"/>
        <dbReference type="ChEBI" id="CHEBI:456216"/>
        <dbReference type="EC" id="2.7.4.22"/>
    </reaction>
</comment>
<dbReference type="UniPathway" id="UPA00159">
    <property type="reaction ID" value="UER00275"/>
</dbReference>
<feature type="binding site" evidence="11">
    <location>
        <begin position="14"/>
        <end position="17"/>
    </location>
    <ligand>
        <name>ATP</name>
        <dbReference type="ChEBI" id="CHEBI:30616"/>
    </ligand>
</feature>
<keyword evidence="6 11" id="KW-0547">Nucleotide-binding</keyword>
<comment type="caution">
    <text evidence="11">Lacks conserved residue(s) required for the propagation of feature annotation.</text>
</comment>
<dbReference type="InterPro" id="IPR001048">
    <property type="entry name" value="Asp/Glu/Uridylate_kinase"/>
</dbReference>
<evidence type="ECO:0000256" key="8">
    <source>
        <dbReference type="ARBA" id="ARBA00022840"/>
    </source>
</evidence>
<evidence type="ECO:0000256" key="11">
    <source>
        <dbReference type="HAMAP-Rule" id="MF_01220"/>
    </source>
</evidence>
<dbReference type="HAMAP" id="MF_01220_B">
    <property type="entry name" value="PyrH_B"/>
    <property type="match status" value="1"/>
</dbReference>
<dbReference type="GO" id="GO:0006225">
    <property type="term" value="P:UDP biosynthetic process"/>
    <property type="evidence" value="ECO:0007669"/>
    <property type="project" value="TreeGrafter"/>
</dbReference>
<keyword evidence="4 11" id="KW-0963">Cytoplasm</keyword>
<dbReference type="Gene3D" id="3.40.1160.10">
    <property type="entry name" value="Acetylglutamate kinase-like"/>
    <property type="match status" value="1"/>
</dbReference>
<reference evidence="13 14" key="1">
    <citation type="submission" date="2018-04" db="EMBL/GenBank/DDBJ databases">
        <title>Novel Campyloabacter and Helicobacter Species and Strains.</title>
        <authorList>
            <person name="Mannion A.J."/>
            <person name="Shen Z."/>
            <person name="Fox J.G."/>
        </authorList>
    </citation>
    <scope>NUCLEOTIDE SEQUENCE [LARGE SCALE GENOMIC DNA]</scope>
    <source>
        <strain evidence="13 14">MIT 17-337</strain>
    </source>
</reference>
<dbReference type="PANTHER" id="PTHR42833">
    <property type="entry name" value="URIDYLATE KINASE"/>
    <property type="match status" value="1"/>
</dbReference>
<evidence type="ECO:0000256" key="1">
    <source>
        <dbReference type="ARBA" id="ARBA00004496"/>
    </source>
</evidence>
<sequence>MQIQEQHKRRVLIKFSGEALAGKGGFGIDLEILKFIAQEIKNLYEQNLEIGIVVGGGNIIRGVTAAQGGLIKRTSGDYMGMLATVINAVALQEALETLGLDVRVQSGIDITEVCESYIHRRAIRHLEKGRIVIFGAGTGNPYFTTDTAATLRAIEIEAELIVKATKVNGVYNKDPNKFPDAKLLSLISYDQALHDHIKVMDDTAIALAKDNCLPILVCNMFKTGNLIDVIVHQKGKFSLVK</sequence>
<name>A0A3D8IQA3_9HELI</name>
<comment type="caution">
    <text evidence="13">The sequence shown here is derived from an EMBL/GenBank/DDBJ whole genome shotgun (WGS) entry which is preliminary data.</text>
</comment>
<dbReference type="SUPFAM" id="SSF53633">
    <property type="entry name" value="Carbamate kinase-like"/>
    <property type="match status" value="1"/>
</dbReference>
<dbReference type="InterPro" id="IPR015963">
    <property type="entry name" value="Uridylate_kinase_bac"/>
</dbReference>
<dbReference type="Pfam" id="PF00696">
    <property type="entry name" value="AA_kinase"/>
    <property type="match status" value="1"/>
</dbReference>
<feature type="region of interest" description="Involved in allosteric activation by GTP" evidence="11">
    <location>
        <begin position="22"/>
        <end position="27"/>
    </location>
</feature>
<feature type="binding site" evidence="11">
    <location>
        <position position="165"/>
    </location>
    <ligand>
        <name>ATP</name>
        <dbReference type="ChEBI" id="CHEBI:30616"/>
    </ligand>
</feature>
<dbReference type="PIRSF" id="PIRSF005650">
    <property type="entry name" value="Uridylate_kin"/>
    <property type="match status" value="1"/>
</dbReference>
<evidence type="ECO:0000256" key="3">
    <source>
        <dbReference type="ARBA" id="ARBA00007614"/>
    </source>
</evidence>
<feature type="binding site" evidence="11">
    <location>
        <position position="171"/>
    </location>
    <ligand>
        <name>ATP</name>
        <dbReference type="ChEBI" id="CHEBI:30616"/>
    </ligand>
</feature>
<dbReference type="FunFam" id="3.40.1160.10:FF:000001">
    <property type="entry name" value="Uridylate kinase"/>
    <property type="match status" value="1"/>
</dbReference>
<dbReference type="Proteomes" id="UP000256379">
    <property type="component" value="Unassembled WGS sequence"/>
</dbReference>
<comment type="activity regulation">
    <text evidence="11">Allosterically activated by GTP. Inhibited by UTP.</text>
</comment>